<proteinExistence type="predicted"/>
<organism evidence="6 7">
    <name type="scientific">Prosthecobacter debontii</name>
    <dbReference type="NCBI Taxonomy" id="48467"/>
    <lineage>
        <taxon>Bacteria</taxon>
        <taxon>Pseudomonadati</taxon>
        <taxon>Verrucomicrobiota</taxon>
        <taxon>Verrucomicrobiia</taxon>
        <taxon>Verrucomicrobiales</taxon>
        <taxon>Verrucomicrobiaceae</taxon>
        <taxon>Prosthecobacter</taxon>
    </lineage>
</organism>
<evidence type="ECO:0000313" key="7">
    <source>
        <dbReference type="Proteomes" id="UP000190774"/>
    </source>
</evidence>
<evidence type="ECO:0000259" key="3">
    <source>
        <dbReference type="PROSITE" id="PS50966"/>
    </source>
</evidence>
<dbReference type="PROSITE" id="PS50966">
    <property type="entry name" value="ZF_SWIM"/>
    <property type="match status" value="1"/>
</dbReference>
<dbReference type="InterPro" id="IPR001650">
    <property type="entry name" value="Helicase_C-like"/>
</dbReference>
<keyword evidence="6" id="KW-0547">Nucleotide-binding</keyword>
<evidence type="ECO:0000259" key="5">
    <source>
        <dbReference type="PROSITE" id="PS51194"/>
    </source>
</evidence>
<keyword evidence="7" id="KW-1185">Reference proteome</keyword>
<dbReference type="SUPFAM" id="SSF52540">
    <property type="entry name" value="P-loop containing nucleoside triphosphate hydrolases"/>
    <property type="match status" value="2"/>
</dbReference>
<evidence type="ECO:0000259" key="4">
    <source>
        <dbReference type="PROSITE" id="PS51192"/>
    </source>
</evidence>
<dbReference type="AlphaFoldDB" id="A0A1T4YT67"/>
<reference evidence="7" key="1">
    <citation type="submission" date="2017-02" db="EMBL/GenBank/DDBJ databases">
        <authorList>
            <person name="Varghese N."/>
            <person name="Submissions S."/>
        </authorList>
    </citation>
    <scope>NUCLEOTIDE SEQUENCE [LARGE SCALE GENOMIC DNA]</scope>
    <source>
        <strain evidence="7">ATCC 700200</strain>
    </source>
</reference>
<dbReference type="Gene3D" id="3.40.50.300">
    <property type="entry name" value="P-loop containing nucleotide triphosphate hydrolases"/>
    <property type="match status" value="1"/>
</dbReference>
<dbReference type="GO" id="GO:0004386">
    <property type="term" value="F:helicase activity"/>
    <property type="evidence" value="ECO:0007669"/>
    <property type="project" value="UniProtKB-KW"/>
</dbReference>
<dbReference type="GO" id="GO:0016787">
    <property type="term" value="F:hydrolase activity"/>
    <property type="evidence" value="ECO:0007669"/>
    <property type="project" value="UniProtKB-KW"/>
</dbReference>
<dbReference type="PROSITE" id="PS51192">
    <property type="entry name" value="HELICASE_ATP_BIND_1"/>
    <property type="match status" value="1"/>
</dbReference>
<keyword evidence="2" id="KW-0479">Metal-binding</keyword>
<keyword evidence="2" id="KW-0862">Zinc</keyword>
<dbReference type="InterPro" id="IPR007527">
    <property type="entry name" value="Znf_SWIM"/>
</dbReference>
<dbReference type="GO" id="GO:0005524">
    <property type="term" value="F:ATP binding"/>
    <property type="evidence" value="ECO:0007669"/>
    <property type="project" value="InterPro"/>
</dbReference>
<sequence>MWLFKRQQIEAAAKWVKSHARVKSVTLVNAQELELAGSVGRSELTHEEPRLRLRLSESGDLHLTTECTCHAGSLCEHAAALMMLCEDDRQRQAMEGMAQRGQGQVGQGAPGGMAEGEDTAVQVDNDHPQPVVRLRRLIIERPQVKMGRTQVSHVQVSIGVAEPVVAYAGCPQLFPMLGRQNGARWTGEDGRTYALTRNVRMERLLLADLMHVGLGYLAEAIPDARAAEPLAPLLTMPEHRQAIEWSQFLRDVQPQLLAEGWQVEVAEDFGFSIHQAEEESWFTDVDGAASTAETYSLDLGVDVKGERISLVPLLVDCIDQGLTPATLEANPDQQYLIALPGPGNPVLAVPARRLLVLLRFLNELLATRPVQKNGRLQLDKLRAAQLASLEGLPIRVPAELAVLRERLKGFKELALVEPPQGLRATLRPYQREGLSWLQFLREFGLHGVLADDMGLGKTLQTLSHLLLEKESGRMDKPCLILAPTSVLRNWAREAAKFAPELRVLLLHGEERRSAFRRIPRHDLVITSYPLLVRDAAELQSIEWNVVALDEAQNIKNSRSKASQVCAGLKSRHRLCLTGTPIENHLGELWSLFQFLMPGILGDADSFRTFYRNPIEKDADQERQQQLADRLQPLLLRRTKSAVAKDLPPKTEILHRVELGQAQMDLYETIRAAMDQRVKEAIDAQGLDRSQIIVLDALLKLRQVCCHPHLLKIEAAQKVLESAKTAYLMEDLLPELIDEGHRVLIFSQFTQMLAIIEKQLKEARIPFVKLTGDTEDRETPMRRFQKGEVPVFLISLKAGGAGLNLTTADTVIHYDPWWNPAAEAQASDRAHRIGQTKPVFIHKLICQDTIEERILEMQKSKAALIEGLLAGRTDKLRLTQEDIQRLLAA</sequence>
<dbReference type="InterPro" id="IPR000330">
    <property type="entry name" value="SNF2_N"/>
</dbReference>
<dbReference type="EMBL" id="FUYE01000017">
    <property type="protein sequence ID" value="SKB04930.1"/>
    <property type="molecule type" value="Genomic_DNA"/>
</dbReference>
<dbReference type="SMART" id="SM00487">
    <property type="entry name" value="DEXDc"/>
    <property type="match status" value="1"/>
</dbReference>
<dbReference type="InterPro" id="IPR049730">
    <property type="entry name" value="SNF2/RAD54-like_C"/>
</dbReference>
<dbReference type="Proteomes" id="UP000190774">
    <property type="component" value="Unassembled WGS sequence"/>
</dbReference>
<keyword evidence="2" id="KW-0863">Zinc-finger</keyword>
<dbReference type="PANTHER" id="PTHR10799">
    <property type="entry name" value="SNF2/RAD54 HELICASE FAMILY"/>
    <property type="match status" value="1"/>
</dbReference>
<dbReference type="GO" id="GO:0008270">
    <property type="term" value="F:zinc ion binding"/>
    <property type="evidence" value="ECO:0007669"/>
    <property type="project" value="UniProtKB-KW"/>
</dbReference>
<dbReference type="Pfam" id="PF00271">
    <property type="entry name" value="Helicase_C"/>
    <property type="match status" value="1"/>
</dbReference>
<dbReference type="CDD" id="cd18793">
    <property type="entry name" value="SF2_C_SNF"/>
    <property type="match status" value="1"/>
</dbReference>
<dbReference type="STRING" id="48467.SAMN02745166_04158"/>
<dbReference type="InterPro" id="IPR038718">
    <property type="entry name" value="SNF2-like_sf"/>
</dbReference>
<keyword evidence="6" id="KW-0347">Helicase</keyword>
<keyword evidence="6" id="KW-0067">ATP-binding</keyword>
<dbReference type="PROSITE" id="PS51194">
    <property type="entry name" value="HELICASE_CTER"/>
    <property type="match status" value="1"/>
</dbReference>
<evidence type="ECO:0000313" key="6">
    <source>
        <dbReference type="EMBL" id="SKB04930.1"/>
    </source>
</evidence>
<keyword evidence="1" id="KW-0378">Hydrolase</keyword>
<dbReference type="Pfam" id="PF00176">
    <property type="entry name" value="SNF2-rel_dom"/>
    <property type="match status" value="1"/>
</dbReference>
<dbReference type="CDD" id="cd18012">
    <property type="entry name" value="DEXQc_arch_SWI2_SNF2"/>
    <property type="match status" value="1"/>
</dbReference>
<gene>
    <name evidence="6" type="ORF">SAMN02745166_04158</name>
</gene>
<feature type="domain" description="SWIM-type" evidence="3">
    <location>
        <begin position="51"/>
        <end position="86"/>
    </location>
</feature>
<dbReference type="InterPro" id="IPR027417">
    <property type="entry name" value="P-loop_NTPase"/>
</dbReference>
<name>A0A1T4YT67_9BACT</name>
<evidence type="ECO:0000256" key="1">
    <source>
        <dbReference type="ARBA" id="ARBA00022801"/>
    </source>
</evidence>
<evidence type="ECO:0000256" key="2">
    <source>
        <dbReference type="PROSITE-ProRule" id="PRU00325"/>
    </source>
</evidence>
<feature type="domain" description="Helicase C-terminal" evidence="5">
    <location>
        <begin position="727"/>
        <end position="883"/>
    </location>
</feature>
<feature type="domain" description="Helicase ATP-binding" evidence="4">
    <location>
        <begin position="438"/>
        <end position="598"/>
    </location>
</feature>
<accession>A0A1T4YT67</accession>
<protein>
    <submittedName>
        <fullName evidence="6">Helicase conserved C-terminal domain-containing protein</fullName>
    </submittedName>
</protein>
<dbReference type="SMART" id="SM00490">
    <property type="entry name" value="HELICc"/>
    <property type="match status" value="1"/>
</dbReference>
<dbReference type="InterPro" id="IPR014001">
    <property type="entry name" value="Helicase_ATP-bd"/>
</dbReference>
<dbReference type="Gene3D" id="3.40.50.10810">
    <property type="entry name" value="Tandem AAA-ATPase domain"/>
    <property type="match status" value="1"/>
</dbReference>